<evidence type="ECO:0000313" key="2">
    <source>
        <dbReference type="Proteomes" id="UP000008748"/>
    </source>
</evidence>
<reference evidence="1 2" key="1">
    <citation type="submission" date="2012-03" db="EMBL/GenBank/DDBJ databases">
        <title>The Genome Sequence of Bartonella birtlesii LL-WM9.</title>
        <authorList>
            <consortium name="The Broad Institute Genome Sequencing Platform"/>
            <consortium name="The Broad Institute Genome Sequencing Center for Infectious Disease"/>
            <person name="Feldgarden M."/>
            <person name="Kirby J."/>
            <person name="Kosoy M."/>
            <person name="Birtles R."/>
            <person name="Probert W.S."/>
            <person name="Chiaraviglio L."/>
            <person name="Young S.K."/>
            <person name="Zeng Q."/>
            <person name="Gargeya S."/>
            <person name="Fitzgerald M."/>
            <person name="Haas B."/>
            <person name="Abouelleil A."/>
            <person name="Alvarado L."/>
            <person name="Arachchi H.M."/>
            <person name="Berlin A."/>
            <person name="Chapman S.B."/>
            <person name="Gearin G."/>
            <person name="Goldberg J."/>
            <person name="Griggs A."/>
            <person name="Gujja S."/>
            <person name="Hansen M."/>
            <person name="Heiman D."/>
            <person name="Howarth C."/>
            <person name="Larimer J."/>
            <person name="Lui A."/>
            <person name="MacDonald P.J.P."/>
            <person name="McCowen C."/>
            <person name="Montmayeur A."/>
            <person name="Murphy C."/>
            <person name="Neiman D."/>
            <person name="Pearson M."/>
            <person name="Priest M."/>
            <person name="Roberts A."/>
            <person name="Saif S."/>
            <person name="Shea T."/>
            <person name="Sisk P."/>
            <person name="Stolte C."/>
            <person name="Sykes S."/>
            <person name="Wortman J."/>
            <person name="Nusbaum C."/>
            <person name="Birren B."/>
        </authorList>
    </citation>
    <scope>NUCLEOTIDE SEQUENCE [LARGE SCALE GENOMIC DNA]</scope>
    <source>
        <strain evidence="1 2">LL-WM9</strain>
    </source>
</reference>
<dbReference type="Proteomes" id="UP000008748">
    <property type="component" value="Unassembled WGS sequence"/>
</dbReference>
<protein>
    <submittedName>
        <fullName evidence="1">Uncharacterized protein</fullName>
    </submittedName>
</protein>
<dbReference type="EMBL" id="AIMC01000021">
    <property type="protein sequence ID" value="EJF76178.1"/>
    <property type="molecule type" value="Genomic_DNA"/>
</dbReference>
<name>J0YNF4_9HYPH</name>
<dbReference type="AlphaFoldDB" id="J0YNF4"/>
<accession>J0YNF4</accession>
<organism evidence="1 2">
    <name type="scientific">Bartonella birtlesii LL-WM9</name>
    <dbReference type="NCBI Taxonomy" id="1094552"/>
    <lineage>
        <taxon>Bacteria</taxon>
        <taxon>Pseudomonadati</taxon>
        <taxon>Pseudomonadota</taxon>
        <taxon>Alphaproteobacteria</taxon>
        <taxon>Hyphomicrobiales</taxon>
        <taxon>Bartonellaceae</taxon>
        <taxon>Bartonella</taxon>
    </lineage>
</organism>
<comment type="caution">
    <text evidence="1">The sequence shown here is derived from an EMBL/GenBank/DDBJ whole genome shotgun (WGS) entry which is preliminary data.</text>
</comment>
<keyword evidence="2" id="KW-1185">Reference proteome</keyword>
<sequence length="34" mass="3986">MLKIIVFYHFYTYEEASEHSYYLPALNTAKALGT</sequence>
<evidence type="ECO:0000313" key="1">
    <source>
        <dbReference type="EMBL" id="EJF76178.1"/>
    </source>
</evidence>
<proteinExistence type="predicted"/>
<dbReference type="HOGENOM" id="CLU_3372267_0_0_5"/>
<gene>
    <name evidence="1" type="ORF">ME7_01167</name>
</gene>